<comment type="caution">
    <text evidence="2">The sequence shown here is derived from an EMBL/GenBank/DDBJ whole genome shotgun (WGS) entry which is preliminary data.</text>
</comment>
<feature type="transmembrane region" description="Helical" evidence="1">
    <location>
        <begin position="20"/>
        <end position="43"/>
    </location>
</feature>
<accession>A0A085WX54</accession>
<feature type="transmembrane region" description="Helical" evidence="1">
    <location>
        <begin position="94"/>
        <end position="117"/>
    </location>
</feature>
<gene>
    <name evidence="2" type="ORF">DB31_0529</name>
</gene>
<reference evidence="2 3" key="1">
    <citation type="submission" date="2014-04" db="EMBL/GenBank/DDBJ databases">
        <title>Genome assembly of Hyalangium minutum DSM 14724.</title>
        <authorList>
            <person name="Sharma G."/>
            <person name="Subramanian S."/>
        </authorList>
    </citation>
    <scope>NUCLEOTIDE SEQUENCE [LARGE SCALE GENOMIC DNA]</scope>
    <source>
        <strain evidence="2 3">DSM 14724</strain>
    </source>
</reference>
<keyword evidence="3" id="KW-1185">Reference proteome</keyword>
<feature type="transmembrane region" description="Helical" evidence="1">
    <location>
        <begin position="156"/>
        <end position="178"/>
    </location>
</feature>
<organism evidence="2 3">
    <name type="scientific">Hyalangium minutum</name>
    <dbReference type="NCBI Taxonomy" id="394096"/>
    <lineage>
        <taxon>Bacteria</taxon>
        <taxon>Pseudomonadati</taxon>
        <taxon>Myxococcota</taxon>
        <taxon>Myxococcia</taxon>
        <taxon>Myxococcales</taxon>
        <taxon>Cystobacterineae</taxon>
        <taxon>Archangiaceae</taxon>
        <taxon>Hyalangium</taxon>
    </lineage>
</organism>
<dbReference type="Proteomes" id="UP000028725">
    <property type="component" value="Unassembled WGS sequence"/>
</dbReference>
<proteinExistence type="predicted"/>
<evidence type="ECO:0000313" key="2">
    <source>
        <dbReference type="EMBL" id="KFE72267.1"/>
    </source>
</evidence>
<keyword evidence="1" id="KW-0472">Membrane</keyword>
<evidence type="ECO:0000313" key="3">
    <source>
        <dbReference type="Proteomes" id="UP000028725"/>
    </source>
</evidence>
<sequence>MKARTVMANVLVPVGLAGGFHLVGIRPFAVFFLFLPYWVALLLGPLDRRLHKYLPPSEGGGYLANRGYAVALLAVLLGFGWIQERLDKPTFSLLLGVAFFDLWPLLMLLLMGLLRFVKPGVFGSKGEGWLALLAFPVPLVVDLVIYAMWIPPSRVLTLPLAAGAVLTLFITFAAMAVLGERIVHQPEPPQSQPE</sequence>
<keyword evidence="1" id="KW-1133">Transmembrane helix</keyword>
<dbReference type="RefSeq" id="WP_044181367.1">
    <property type="nucleotide sequence ID" value="NZ_JMCB01000001.1"/>
</dbReference>
<protein>
    <submittedName>
        <fullName evidence="2">Uncharacterized protein</fullName>
    </submittedName>
</protein>
<keyword evidence="1" id="KW-0812">Transmembrane</keyword>
<evidence type="ECO:0000256" key="1">
    <source>
        <dbReference type="SAM" id="Phobius"/>
    </source>
</evidence>
<dbReference type="AlphaFoldDB" id="A0A085WX54"/>
<feature type="transmembrane region" description="Helical" evidence="1">
    <location>
        <begin position="129"/>
        <end position="150"/>
    </location>
</feature>
<name>A0A085WX54_9BACT</name>
<feature type="transmembrane region" description="Helical" evidence="1">
    <location>
        <begin position="63"/>
        <end position="82"/>
    </location>
</feature>
<dbReference type="EMBL" id="JMCB01000001">
    <property type="protein sequence ID" value="KFE72267.1"/>
    <property type="molecule type" value="Genomic_DNA"/>
</dbReference>